<gene>
    <name evidence="1" type="ORF">L1987_09513</name>
</gene>
<reference evidence="2" key="1">
    <citation type="journal article" date="2022" name="Mol. Ecol. Resour.">
        <title>The genomes of chicory, endive, great burdock and yacon provide insights into Asteraceae palaeo-polyploidization history and plant inulin production.</title>
        <authorList>
            <person name="Fan W."/>
            <person name="Wang S."/>
            <person name="Wang H."/>
            <person name="Wang A."/>
            <person name="Jiang F."/>
            <person name="Liu H."/>
            <person name="Zhao H."/>
            <person name="Xu D."/>
            <person name="Zhang Y."/>
        </authorList>
    </citation>
    <scope>NUCLEOTIDE SEQUENCE [LARGE SCALE GENOMIC DNA]</scope>
    <source>
        <strain evidence="2">cv. Yunnan</strain>
    </source>
</reference>
<dbReference type="Proteomes" id="UP001056120">
    <property type="component" value="Linkage Group LG03"/>
</dbReference>
<sequence length="108" mass="12128">MSLMLMTDPIVIPIWKDSNSKLIDLVVLLSQSAAWKDIAAKFEMTVGIRDKTGSRMKVVASYLLALLSGNTSPSVDSVRRKPRDSNAAKPFRTMVQPTFQSRERRMTK</sequence>
<reference evidence="1 2" key="2">
    <citation type="journal article" date="2022" name="Mol. Ecol. Resour.">
        <title>The genomes of chicory, endive, great burdock and yacon provide insights into Asteraceae paleo-polyploidization history and plant inulin production.</title>
        <authorList>
            <person name="Fan W."/>
            <person name="Wang S."/>
            <person name="Wang H."/>
            <person name="Wang A."/>
            <person name="Jiang F."/>
            <person name="Liu H."/>
            <person name="Zhao H."/>
            <person name="Xu D."/>
            <person name="Zhang Y."/>
        </authorList>
    </citation>
    <scope>NUCLEOTIDE SEQUENCE [LARGE SCALE GENOMIC DNA]</scope>
    <source>
        <strain evidence="2">cv. Yunnan</strain>
        <tissue evidence="1">Leaves</tissue>
    </source>
</reference>
<name>A0ACB9JPV1_9ASTR</name>
<accession>A0ACB9JPV1</accession>
<evidence type="ECO:0000313" key="1">
    <source>
        <dbReference type="EMBL" id="KAI3821937.1"/>
    </source>
</evidence>
<proteinExistence type="predicted"/>
<comment type="caution">
    <text evidence="1">The sequence shown here is derived from an EMBL/GenBank/DDBJ whole genome shotgun (WGS) entry which is preliminary data.</text>
</comment>
<evidence type="ECO:0000313" key="2">
    <source>
        <dbReference type="Proteomes" id="UP001056120"/>
    </source>
</evidence>
<dbReference type="EMBL" id="CM042020">
    <property type="protein sequence ID" value="KAI3821937.1"/>
    <property type="molecule type" value="Genomic_DNA"/>
</dbReference>
<protein>
    <submittedName>
        <fullName evidence="1">Uncharacterized protein</fullName>
    </submittedName>
</protein>
<organism evidence="1 2">
    <name type="scientific">Smallanthus sonchifolius</name>
    <dbReference type="NCBI Taxonomy" id="185202"/>
    <lineage>
        <taxon>Eukaryota</taxon>
        <taxon>Viridiplantae</taxon>
        <taxon>Streptophyta</taxon>
        <taxon>Embryophyta</taxon>
        <taxon>Tracheophyta</taxon>
        <taxon>Spermatophyta</taxon>
        <taxon>Magnoliopsida</taxon>
        <taxon>eudicotyledons</taxon>
        <taxon>Gunneridae</taxon>
        <taxon>Pentapetalae</taxon>
        <taxon>asterids</taxon>
        <taxon>campanulids</taxon>
        <taxon>Asterales</taxon>
        <taxon>Asteraceae</taxon>
        <taxon>Asteroideae</taxon>
        <taxon>Heliantheae alliance</taxon>
        <taxon>Millerieae</taxon>
        <taxon>Smallanthus</taxon>
    </lineage>
</organism>
<keyword evidence="2" id="KW-1185">Reference proteome</keyword>